<dbReference type="EC" id="3.1.21.-" evidence="1"/>
<name>A0ABS5N2K8_9PSED</name>
<dbReference type="GO" id="GO:0004519">
    <property type="term" value="F:endonuclease activity"/>
    <property type="evidence" value="ECO:0007669"/>
    <property type="project" value="UniProtKB-KW"/>
</dbReference>
<evidence type="ECO:0000313" key="2">
    <source>
        <dbReference type="Proteomes" id="UP000676035"/>
    </source>
</evidence>
<reference evidence="1 2" key="1">
    <citation type="submission" date="2021-04" db="EMBL/GenBank/DDBJ databases">
        <title>Pseudomonas rustica sp. nov. isolated from raw milk.</title>
        <authorList>
            <person name="Fiedler G."/>
            <person name="Gieschler S."/>
            <person name="Kabisch J."/>
            <person name="Grimmler C."/>
            <person name="Brinks E."/>
            <person name="Wagner N."/>
            <person name="Hetzer B."/>
            <person name="Franz C.M.A.P."/>
            <person name="Boehnlein C."/>
        </authorList>
    </citation>
    <scope>NUCLEOTIDE SEQUENCE [LARGE SCALE GENOMIC DNA]</scope>
    <source>
        <strain evidence="1 2">MBT-4</strain>
    </source>
</reference>
<dbReference type="RefSeq" id="WP_212545658.1">
    <property type="nucleotide sequence ID" value="NZ_JAGYHF010000010.1"/>
</dbReference>
<accession>A0ABS5N2K8</accession>
<keyword evidence="1" id="KW-0378">Hydrolase</keyword>
<evidence type="ECO:0000313" key="1">
    <source>
        <dbReference type="EMBL" id="MBS4080539.1"/>
    </source>
</evidence>
<keyword evidence="1" id="KW-0255">Endonuclease</keyword>
<gene>
    <name evidence="1" type="ORF">KFS80_19820</name>
</gene>
<comment type="caution">
    <text evidence="1">The sequence shown here is derived from an EMBL/GenBank/DDBJ whole genome shotgun (WGS) entry which is preliminary data.</text>
</comment>
<organism evidence="1 2">
    <name type="scientific">Pseudomonas rustica</name>
    <dbReference type="NCBI Taxonomy" id="2827099"/>
    <lineage>
        <taxon>Bacteria</taxon>
        <taxon>Pseudomonadati</taxon>
        <taxon>Pseudomonadota</taxon>
        <taxon>Gammaproteobacteria</taxon>
        <taxon>Pseudomonadales</taxon>
        <taxon>Pseudomonadaceae</taxon>
        <taxon>Pseudomonas</taxon>
    </lineage>
</organism>
<proteinExistence type="predicted"/>
<dbReference type="Proteomes" id="UP000676035">
    <property type="component" value="Unassembled WGS sequence"/>
</dbReference>
<protein>
    <submittedName>
        <fullName evidence="1">SinI family restriction endonuclease</fullName>
        <ecNumber evidence="1">3.1.21.-</ecNumber>
    </submittedName>
</protein>
<sequence>MSFPDNALEIARSAMEEINPNLVDPYTTVIDFLSTNPEFAPKATKTAPLGSSAYIEKLAQRFSDGRATKQLKPPQTIQDPIISVILGSHGNYSADQLQQMQAAHSLAMGAENLTGDLLEDYIAENAEPAGWVQCSGYTTKKADFIKRSDDGSNSWTILQIKNRDNSENSASRSVREGTEIQKWHRSFAKKEGFNWHRFPDEQVAEKMSEEGFQKFVIQQITTSSKI</sequence>
<dbReference type="InterPro" id="IPR019070">
    <property type="entry name" value="Restrct_endonuc_II_SinI"/>
</dbReference>
<keyword evidence="2" id="KW-1185">Reference proteome</keyword>
<dbReference type="Pfam" id="PF09570">
    <property type="entry name" value="RE_SinI"/>
    <property type="match status" value="1"/>
</dbReference>
<keyword evidence="1" id="KW-0540">Nuclease</keyword>
<dbReference type="EMBL" id="JAGYHF010000010">
    <property type="protein sequence ID" value="MBS4080539.1"/>
    <property type="molecule type" value="Genomic_DNA"/>
</dbReference>
<dbReference type="GO" id="GO:0016787">
    <property type="term" value="F:hydrolase activity"/>
    <property type="evidence" value="ECO:0007669"/>
    <property type="project" value="UniProtKB-KW"/>
</dbReference>